<proteinExistence type="predicted"/>
<dbReference type="OrthoDB" id="3360643at2759"/>
<feature type="signal peptide" evidence="1">
    <location>
        <begin position="1"/>
        <end position="20"/>
    </location>
</feature>
<name>G4TEK1_SERID</name>
<dbReference type="eggNOG" id="ENOG502S0A6">
    <property type="taxonomic scope" value="Eukaryota"/>
</dbReference>
<dbReference type="EMBL" id="CAFZ01000062">
    <property type="protein sequence ID" value="CCA69750.1"/>
    <property type="molecule type" value="Genomic_DNA"/>
</dbReference>
<dbReference type="AlphaFoldDB" id="G4TEK1"/>
<feature type="chain" id="PRO_5003469038" evidence="1">
    <location>
        <begin position="21"/>
        <end position="207"/>
    </location>
</feature>
<sequence length="207" mass="22036">MVKLEALLVLGSQLATLVVAANWYTVEWDAPQFTAMEGDLIVPNLPPSGGTPYVWPGLQSGNGVLQAVLDGRNNHWWIGDGFYGTPSLPWGSGFSVSTGQTVHFSFKLGSNNMWTCTLSGPNTATTTLNIPNNTMNRAILAVELTNVPFTFGPIIYRNLKITATTAASGWCSRTVSLGYSKGQYTVSGASANGNTCNVSQVTMPSHS</sequence>
<comment type="caution">
    <text evidence="2">The sequence shown here is derived from an EMBL/GenBank/DDBJ whole genome shotgun (WGS) entry which is preliminary data.</text>
</comment>
<organism evidence="2 3">
    <name type="scientific">Serendipita indica (strain DSM 11827)</name>
    <name type="common">Root endophyte fungus</name>
    <name type="synonym">Piriformospora indica</name>
    <dbReference type="NCBI Taxonomy" id="1109443"/>
    <lineage>
        <taxon>Eukaryota</taxon>
        <taxon>Fungi</taxon>
        <taxon>Dikarya</taxon>
        <taxon>Basidiomycota</taxon>
        <taxon>Agaricomycotina</taxon>
        <taxon>Agaricomycetes</taxon>
        <taxon>Sebacinales</taxon>
        <taxon>Serendipitaceae</taxon>
        <taxon>Serendipita</taxon>
    </lineage>
</organism>
<dbReference type="InParanoid" id="G4TEK1"/>
<reference evidence="2 3" key="1">
    <citation type="journal article" date="2011" name="PLoS Pathog.">
        <title>Endophytic Life Strategies Decoded by Genome and Transcriptome Analyses of the Mutualistic Root Symbiont Piriformospora indica.</title>
        <authorList>
            <person name="Zuccaro A."/>
            <person name="Lahrmann U."/>
            <person name="Guldener U."/>
            <person name="Langen G."/>
            <person name="Pfiffi S."/>
            <person name="Biedenkopf D."/>
            <person name="Wong P."/>
            <person name="Samans B."/>
            <person name="Grimm C."/>
            <person name="Basiewicz M."/>
            <person name="Murat C."/>
            <person name="Martin F."/>
            <person name="Kogel K.H."/>
        </authorList>
    </citation>
    <scope>NUCLEOTIDE SEQUENCE [LARGE SCALE GENOMIC DNA]</scope>
    <source>
        <strain evidence="2 3">DSM 11827</strain>
    </source>
</reference>
<evidence type="ECO:0000313" key="3">
    <source>
        <dbReference type="Proteomes" id="UP000007148"/>
    </source>
</evidence>
<accession>G4TEK1</accession>
<keyword evidence="1" id="KW-0732">Signal</keyword>
<dbReference type="STRING" id="1109443.G4TEK1"/>
<gene>
    <name evidence="2" type="ORF">PIIN_03691</name>
</gene>
<dbReference type="OMA" id="SGWCCSN"/>
<keyword evidence="3" id="KW-1185">Reference proteome</keyword>
<protein>
    <submittedName>
        <fullName evidence="2">Uncharacterized protein</fullName>
    </submittedName>
</protein>
<evidence type="ECO:0000313" key="2">
    <source>
        <dbReference type="EMBL" id="CCA69750.1"/>
    </source>
</evidence>
<dbReference type="Proteomes" id="UP000007148">
    <property type="component" value="Unassembled WGS sequence"/>
</dbReference>
<evidence type="ECO:0000256" key="1">
    <source>
        <dbReference type="SAM" id="SignalP"/>
    </source>
</evidence>
<dbReference type="HOGENOM" id="CLU_109898_0_0_1"/>